<protein>
    <submittedName>
        <fullName evidence="2">Uncharacterized protein</fullName>
    </submittedName>
</protein>
<dbReference type="EMBL" id="KN832876">
    <property type="protein sequence ID" value="KIN00911.1"/>
    <property type="molecule type" value="Genomic_DNA"/>
</dbReference>
<feature type="compositionally biased region" description="Polar residues" evidence="1">
    <location>
        <begin position="18"/>
        <end position="27"/>
    </location>
</feature>
<dbReference type="Proteomes" id="UP000054321">
    <property type="component" value="Unassembled WGS sequence"/>
</dbReference>
<dbReference type="InParanoid" id="A0A0C3GXW3"/>
<reference evidence="2 3" key="1">
    <citation type="submission" date="2014-04" db="EMBL/GenBank/DDBJ databases">
        <authorList>
            <consortium name="DOE Joint Genome Institute"/>
            <person name="Kuo A."/>
            <person name="Martino E."/>
            <person name="Perotto S."/>
            <person name="Kohler A."/>
            <person name="Nagy L.G."/>
            <person name="Floudas D."/>
            <person name="Copeland A."/>
            <person name="Barry K.W."/>
            <person name="Cichocki N."/>
            <person name="Veneault-Fourrey C."/>
            <person name="LaButti K."/>
            <person name="Lindquist E.A."/>
            <person name="Lipzen A."/>
            <person name="Lundell T."/>
            <person name="Morin E."/>
            <person name="Murat C."/>
            <person name="Sun H."/>
            <person name="Tunlid A."/>
            <person name="Henrissat B."/>
            <person name="Grigoriev I.V."/>
            <person name="Hibbett D.S."/>
            <person name="Martin F."/>
            <person name="Nordberg H.P."/>
            <person name="Cantor M.N."/>
            <person name="Hua S.X."/>
        </authorList>
    </citation>
    <scope>NUCLEOTIDE SEQUENCE [LARGE SCALE GENOMIC DNA]</scope>
    <source>
        <strain evidence="2 3">Zn</strain>
    </source>
</reference>
<feature type="region of interest" description="Disordered" evidence="1">
    <location>
        <begin position="18"/>
        <end position="70"/>
    </location>
</feature>
<accession>A0A0C3GXW3</accession>
<sequence length="155" mass="16533">MKVSQAPVLSIYALSTQSTGSWGTRDSSPARFQGWAASADHVHSPRQPGRSGSRSRQKGQRTAGNAAQGQIATWDSRRCAYLRLDGRVQRTTHREGTIRFYPVPVETVVGTRLPVAQRGTVLSHTIQAPATARLVARGVRGLGGSSDEPSSVVGA</sequence>
<evidence type="ECO:0000313" key="3">
    <source>
        <dbReference type="Proteomes" id="UP000054321"/>
    </source>
</evidence>
<dbReference type="AlphaFoldDB" id="A0A0C3GXW3"/>
<evidence type="ECO:0000256" key="1">
    <source>
        <dbReference type="SAM" id="MobiDB-lite"/>
    </source>
</evidence>
<name>A0A0C3GXW3_OIDMZ</name>
<gene>
    <name evidence="2" type="ORF">OIDMADRAFT_28625</name>
</gene>
<keyword evidence="3" id="KW-1185">Reference proteome</keyword>
<organism evidence="2 3">
    <name type="scientific">Oidiodendron maius (strain Zn)</name>
    <dbReference type="NCBI Taxonomy" id="913774"/>
    <lineage>
        <taxon>Eukaryota</taxon>
        <taxon>Fungi</taxon>
        <taxon>Dikarya</taxon>
        <taxon>Ascomycota</taxon>
        <taxon>Pezizomycotina</taxon>
        <taxon>Leotiomycetes</taxon>
        <taxon>Leotiomycetes incertae sedis</taxon>
        <taxon>Myxotrichaceae</taxon>
        <taxon>Oidiodendron</taxon>
    </lineage>
</organism>
<dbReference type="HOGENOM" id="CLU_1696038_0_0_1"/>
<proteinExistence type="predicted"/>
<reference evidence="3" key="2">
    <citation type="submission" date="2015-01" db="EMBL/GenBank/DDBJ databases">
        <title>Evolutionary Origins and Diversification of the Mycorrhizal Mutualists.</title>
        <authorList>
            <consortium name="DOE Joint Genome Institute"/>
            <consortium name="Mycorrhizal Genomics Consortium"/>
            <person name="Kohler A."/>
            <person name="Kuo A."/>
            <person name="Nagy L.G."/>
            <person name="Floudas D."/>
            <person name="Copeland A."/>
            <person name="Barry K.W."/>
            <person name="Cichocki N."/>
            <person name="Veneault-Fourrey C."/>
            <person name="LaButti K."/>
            <person name="Lindquist E.A."/>
            <person name="Lipzen A."/>
            <person name="Lundell T."/>
            <person name="Morin E."/>
            <person name="Murat C."/>
            <person name="Riley R."/>
            <person name="Ohm R."/>
            <person name="Sun H."/>
            <person name="Tunlid A."/>
            <person name="Henrissat B."/>
            <person name="Grigoriev I.V."/>
            <person name="Hibbett D.S."/>
            <person name="Martin F."/>
        </authorList>
    </citation>
    <scope>NUCLEOTIDE SEQUENCE [LARGE SCALE GENOMIC DNA]</scope>
    <source>
        <strain evidence="3">Zn</strain>
    </source>
</reference>
<evidence type="ECO:0000313" key="2">
    <source>
        <dbReference type="EMBL" id="KIN00911.1"/>
    </source>
</evidence>